<dbReference type="GO" id="GO:0008270">
    <property type="term" value="F:zinc ion binding"/>
    <property type="evidence" value="ECO:0007669"/>
    <property type="project" value="InterPro"/>
</dbReference>
<gene>
    <name evidence="7" type="ORF">SLINC_6419</name>
</gene>
<accession>A0A1B1MJG3</accession>
<dbReference type="InterPro" id="IPR020843">
    <property type="entry name" value="ER"/>
</dbReference>
<comment type="subcellular location">
    <subcellularLocation>
        <location evidence="1">Cytoplasm</location>
    </subcellularLocation>
</comment>
<dbReference type="InterPro" id="IPR051603">
    <property type="entry name" value="Zinc-ADH_QOR/CCCR"/>
</dbReference>
<comment type="subunit">
    <text evidence="2">Homotetramer.</text>
</comment>
<evidence type="ECO:0000256" key="2">
    <source>
        <dbReference type="ARBA" id="ARBA00011881"/>
    </source>
</evidence>
<dbReference type="InterPro" id="IPR010085">
    <property type="entry name" value="Crot_CoA_red"/>
</dbReference>
<dbReference type="Pfam" id="PF00107">
    <property type="entry name" value="ADH_zinc_N"/>
    <property type="match status" value="1"/>
</dbReference>
<organism evidence="7 8">
    <name type="scientific">Streptomyces lincolnensis</name>
    <dbReference type="NCBI Taxonomy" id="1915"/>
    <lineage>
        <taxon>Bacteria</taxon>
        <taxon>Bacillati</taxon>
        <taxon>Actinomycetota</taxon>
        <taxon>Actinomycetes</taxon>
        <taxon>Kitasatosporales</taxon>
        <taxon>Streptomycetaceae</taxon>
        <taxon>Streptomyces</taxon>
    </lineage>
</organism>
<proteinExistence type="predicted"/>
<sequence>MEALTEALLSGAPAAQWEGLVPRDQYLAAHLRAADAERDPMDAGQERDVRTTIHVGPVPLPELAPDEVLVAVMASSINYNTVWSATFAPVPTFSFLQRLGRQGGFARRHDQPYHVIGSDAAGVVVRAGAGVRRWSAGDHVVVSCVQVDDQEPATHNDGMLGAEQRIWGYETNFGGLAHFAIVRASQLLAKPAHLTWEEAASVMLTAATSYRMLVGDKGARIKQGDIVLIWGAAGGLGAYALQMVKNAGGVAVGVVGSPRKAEALRRLGCDVVIDRTDLGLGDDHDLTPERTIELGKRLGRAIRDALGEDPHVVFDYVGRATFGLSVYVVRRGGTVVTCGSSTGYDHHFDNRYLWMNLKRIIGSHAANLQEQWECNRLFRLGRLVPVLSEVYPLDQVGDAAHLVQRNAHVGKVGVLCLAPEPGLGVTDPERRLALDPEGRNPFAALVTERGAAV</sequence>
<dbReference type="InterPro" id="IPR036291">
    <property type="entry name" value="NAD(P)-bd_dom_sf"/>
</dbReference>
<dbReference type="EMBL" id="CP016438">
    <property type="protein sequence ID" value="ANS68643.1"/>
    <property type="molecule type" value="Genomic_DNA"/>
</dbReference>
<dbReference type="InterPro" id="IPR011032">
    <property type="entry name" value="GroES-like_sf"/>
</dbReference>
<dbReference type="Gene3D" id="3.90.180.10">
    <property type="entry name" value="Medium-chain alcohol dehydrogenases, catalytic domain"/>
    <property type="match status" value="2"/>
</dbReference>
<dbReference type="SMART" id="SM00829">
    <property type="entry name" value="PKS_ER"/>
    <property type="match status" value="1"/>
</dbReference>
<dbReference type="SUPFAM" id="SSF51735">
    <property type="entry name" value="NAD(P)-binding Rossmann-fold domains"/>
    <property type="match status" value="1"/>
</dbReference>
<evidence type="ECO:0000313" key="7">
    <source>
        <dbReference type="EMBL" id="ANS68643.1"/>
    </source>
</evidence>
<dbReference type="NCBIfam" id="TIGR01751">
    <property type="entry name" value="crot-CoA-red"/>
    <property type="match status" value="1"/>
</dbReference>
<keyword evidence="4" id="KW-0521">NADP</keyword>
<keyword evidence="5" id="KW-0694">RNA-binding</keyword>
<evidence type="ECO:0000256" key="4">
    <source>
        <dbReference type="ARBA" id="ARBA00022857"/>
    </source>
</evidence>
<dbReference type="PATRIC" id="fig|1915.4.peg.7091"/>
<dbReference type="OrthoDB" id="9790818at2"/>
<keyword evidence="3" id="KW-0963">Cytoplasm</keyword>
<evidence type="ECO:0000313" key="8">
    <source>
        <dbReference type="Proteomes" id="UP000092598"/>
    </source>
</evidence>
<dbReference type="InterPro" id="IPR002364">
    <property type="entry name" value="Quin_OxRdtase/zeta-crystal_CS"/>
</dbReference>
<evidence type="ECO:0000256" key="6">
    <source>
        <dbReference type="ARBA" id="ARBA00022990"/>
    </source>
</evidence>
<dbReference type="STRING" id="1915.SLINC_6419"/>
<dbReference type="Proteomes" id="UP000092598">
    <property type="component" value="Chromosome"/>
</dbReference>
<keyword evidence="8" id="KW-1185">Reference proteome</keyword>
<dbReference type="PROSITE" id="PS01162">
    <property type="entry name" value="QOR_ZETA_CRYSTAL"/>
    <property type="match status" value="1"/>
</dbReference>
<evidence type="ECO:0000256" key="1">
    <source>
        <dbReference type="ARBA" id="ARBA00004496"/>
    </source>
</evidence>
<dbReference type="GO" id="GO:0003723">
    <property type="term" value="F:RNA binding"/>
    <property type="evidence" value="ECO:0007669"/>
    <property type="project" value="UniProtKB-KW"/>
</dbReference>
<dbReference type="Pfam" id="PF08240">
    <property type="entry name" value="ADH_N"/>
    <property type="match status" value="1"/>
</dbReference>
<dbReference type="PANTHER" id="PTHR44154">
    <property type="entry name" value="QUINONE OXIDOREDUCTASE"/>
    <property type="match status" value="1"/>
</dbReference>
<reference evidence="7 8" key="1">
    <citation type="submission" date="2016-07" db="EMBL/GenBank/DDBJ databases">
        <title>Enhancement of antibiotic productionsby engineered nitrateutilization in actinobacteria.</title>
        <authorList>
            <person name="Meng S.C."/>
        </authorList>
    </citation>
    <scope>NUCLEOTIDE SEQUENCE [LARGE SCALE GENOMIC DNA]</scope>
    <source>
        <strain evidence="7 8">NRRL 2936</strain>
    </source>
</reference>
<name>A0A1B1MJG3_STRLN</name>
<dbReference type="InterPro" id="IPR013154">
    <property type="entry name" value="ADH-like_N"/>
</dbReference>
<keyword evidence="6" id="KW-0007">Acetylation</keyword>
<dbReference type="KEGG" id="sls:SLINC_6419"/>
<dbReference type="InterPro" id="IPR013149">
    <property type="entry name" value="ADH-like_C"/>
</dbReference>
<dbReference type="GO" id="GO:0005737">
    <property type="term" value="C:cytoplasm"/>
    <property type="evidence" value="ECO:0007669"/>
    <property type="project" value="UniProtKB-SubCell"/>
</dbReference>
<dbReference type="AlphaFoldDB" id="A0A1B1MJG3"/>
<dbReference type="SUPFAM" id="SSF50129">
    <property type="entry name" value="GroES-like"/>
    <property type="match status" value="1"/>
</dbReference>
<protein>
    <submittedName>
        <fullName evidence="7">Crotonyl-CoA reductase</fullName>
    </submittedName>
</protein>
<evidence type="ECO:0000256" key="5">
    <source>
        <dbReference type="ARBA" id="ARBA00022884"/>
    </source>
</evidence>
<evidence type="ECO:0000256" key="3">
    <source>
        <dbReference type="ARBA" id="ARBA00022490"/>
    </source>
</evidence>
<dbReference type="GO" id="GO:0043880">
    <property type="term" value="F:crotonyl-CoA reductase activity"/>
    <property type="evidence" value="ECO:0007669"/>
    <property type="project" value="InterPro"/>
</dbReference>
<dbReference type="RefSeq" id="WP_067441470.1">
    <property type="nucleotide sequence ID" value="NZ_CP016438.1"/>
</dbReference>
<dbReference type="PANTHER" id="PTHR44154:SF1">
    <property type="entry name" value="QUINONE OXIDOREDUCTASE"/>
    <property type="match status" value="1"/>
</dbReference>